<accession>A0A0M0J6D9</accession>
<proteinExistence type="predicted"/>
<organism evidence="1 2">
    <name type="scientific">Chrysochromulina tobinii</name>
    <dbReference type="NCBI Taxonomy" id="1460289"/>
    <lineage>
        <taxon>Eukaryota</taxon>
        <taxon>Haptista</taxon>
        <taxon>Haptophyta</taxon>
        <taxon>Prymnesiophyceae</taxon>
        <taxon>Prymnesiales</taxon>
        <taxon>Chrysochromulinaceae</taxon>
        <taxon>Chrysochromulina</taxon>
    </lineage>
</organism>
<dbReference type="SUPFAM" id="SSF46565">
    <property type="entry name" value="Chaperone J-domain"/>
    <property type="match status" value="1"/>
</dbReference>
<reference evidence="2" key="1">
    <citation type="journal article" date="2015" name="PLoS Genet.">
        <title>Genome Sequence and Transcriptome Analyses of Chrysochromulina tobin: Metabolic Tools for Enhanced Algal Fitness in the Prominent Order Prymnesiales (Haptophyceae).</title>
        <authorList>
            <person name="Hovde B.T."/>
            <person name="Deodato C.R."/>
            <person name="Hunsperger H.M."/>
            <person name="Ryken S.A."/>
            <person name="Yost W."/>
            <person name="Jha R.K."/>
            <person name="Patterson J."/>
            <person name="Monnat R.J. Jr."/>
            <person name="Barlow S.B."/>
            <person name="Starkenburg S.R."/>
            <person name="Cattolico R.A."/>
        </authorList>
    </citation>
    <scope>NUCLEOTIDE SEQUENCE</scope>
    <source>
        <strain evidence="2">CCMP291</strain>
    </source>
</reference>
<dbReference type="EMBL" id="JWZX01003318">
    <property type="protein sequence ID" value="KOO21995.1"/>
    <property type="molecule type" value="Genomic_DNA"/>
</dbReference>
<sequence length="192" mass="21581">MAALVSTRDGTNDQEIWDQMADELVECIAAYLVPGSLESPWLSRPLSDVSSYYAQSSIGAAHWMQLSKALFRRGQRNKWELSLQRNRRCRIETTACCRILECQRPLEVLKLRASKAADSVQLSHSVPIARRTLRAAFCAVAMEVHPDRLNTPLAAQAMIVLNEAYRQAVIMFAERDTNDVIQLDALGLQHVV</sequence>
<protein>
    <recommendedName>
        <fullName evidence="3">J domain-containing protein</fullName>
    </recommendedName>
</protein>
<dbReference type="Proteomes" id="UP000037460">
    <property type="component" value="Unassembled WGS sequence"/>
</dbReference>
<name>A0A0M0J6D9_9EUKA</name>
<dbReference type="InterPro" id="IPR036869">
    <property type="entry name" value="J_dom_sf"/>
</dbReference>
<keyword evidence="2" id="KW-1185">Reference proteome</keyword>
<comment type="caution">
    <text evidence="1">The sequence shown here is derived from an EMBL/GenBank/DDBJ whole genome shotgun (WGS) entry which is preliminary data.</text>
</comment>
<dbReference type="Gene3D" id="1.10.287.110">
    <property type="entry name" value="DnaJ domain"/>
    <property type="match status" value="1"/>
</dbReference>
<dbReference type="AlphaFoldDB" id="A0A0M0J6D9"/>
<evidence type="ECO:0008006" key="3">
    <source>
        <dbReference type="Google" id="ProtNLM"/>
    </source>
</evidence>
<evidence type="ECO:0000313" key="2">
    <source>
        <dbReference type="Proteomes" id="UP000037460"/>
    </source>
</evidence>
<evidence type="ECO:0000313" key="1">
    <source>
        <dbReference type="EMBL" id="KOO21995.1"/>
    </source>
</evidence>
<gene>
    <name evidence="1" type="ORF">Ctob_000450</name>
</gene>